<dbReference type="RefSeq" id="WP_244020954.1">
    <property type="nucleotide sequence ID" value="NZ_JALHLF010000040.1"/>
</dbReference>
<dbReference type="NCBIfam" id="TIGR01849">
    <property type="entry name" value="PHB_depoly_PhaZ"/>
    <property type="match status" value="1"/>
</dbReference>
<evidence type="ECO:0000313" key="3">
    <source>
        <dbReference type="Proteomes" id="UP001162881"/>
    </source>
</evidence>
<protein>
    <submittedName>
        <fullName evidence="2">Polyhydroxyalkanoate depolymerase</fullName>
    </submittedName>
</protein>
<feature type="domain" description="PHB de-polymerase C-terminal" evidence="1">
    <location>
        <begin position="209"/>
        <end position="408"/>
    </location>
</feature>
<dbReference type="InterPro" id="IPR009656">
    <property type="entry name" value="PHB_depo_C"/>
</dbReference>
<organism evidence="2 3">
    <name type="scientific">Novosphingobium organovorum</name>
    <dbReference type="NCBI Taxonomy" id="2930092"/>
    <lineage>
        <taxon>Bacteria</taxon>
        <taxon>Pseudomonadati</taxon>
        <taxon>Pseudomonadota</taxon>
        <taxon>Alphaproteobacteria</taxon>
        <taxon>Sphingomonadales</taxon>
        <taxon>Sphingomonadaceae</taxon>
        <taxon>Novosphingobium</taxon>
    </lineage>
</organism>
<dbReference type="InterPro" id="IPR029058">
    <property type="entry name" value="AB_hydrolase_fold"/>
</dbReference>
<sequence>MLYDAYEATNDLLAPSRFAARMATRFRDGALGGASDMPFVRRLFALAEVHQKAAITHTRPSYAIDTVSCGNRSVKVVEQVVLDLPFGDLLHFAKPEVSAPQPRVLIVAPISGHFSTLLRNTVETMLCDHDVYITDWKNARDVPLHAGDFGFEDYIDYVITFLQELGDPAQRKGANVLAVCQPCVPVLAAVAVMAGENDPCQPRTMTLMGGPIDVRESPTSVNDLANSKSYEWFEANMIQTVPWRHRGAGRKVYPGFVQLSAFMAMNMGRHFDQFRKLYQALAEDDASLATKIETFYDEYFAVLDLPARFYLETIDQVFQRALLARGELTFRGHKVDCGAIRKTALLTVEGERDDICAVGQTAAAHLLCSSLRPHLKQHHLQPGVGHYGTFSGSKWKTQVYPQVKNLILAMS</sequence>
<dbReference type="EMBL" id="JALHLF010000040">
    <property type="protein sequence ID" value="MCJ2183297.1"/>
    <property type="molecule type" value="Genomic_DNA"/>
</dbReference>
<dbReference type="Pfam" id="PF06850">
    <property type="entry name" value="PHB_depo_C"/>
    <property type="match status" value="1"/>
</dbReference>
<gene>
    <name evidence="2" type="primary">phaZ</name>
    <name evidence="2" type="ORF">MTR62_11425</name>
</gene>
<dbReference type="PANTHER" id="PTHR36837">
    <property type="entry name" value="POLY(3-HYDROXYALKANOATE) POLYMERASE SUBUNIT PHAC"/>
    <property type="match status" value="1"/>
</dbReference>
<dbReference type="Proteomes" id="UP001162881">
    <property type="component" value="Unassembled WGS sequence"/>
</dbReference>
<reference evidence="2" key="1">
    <citation type="submission" date="2022-03" db="EMBL/GenBank/DDBJ databases">
        <title>Identification of a novel bacterium isolated from mangrove sediments.</title>
        <authorList>
            <person name="Pan X."/>
        </authorList>
    </citation>
    <scope>NUCLEOTIDE SEQUENCE</scope>
    <source>
        <strain evidence="2">B1949</strain>
    </source>
</reference>
<proteinExistence type="predicted"/>
<comment type="caution">
    <text evidence="2">The sequence shown here is derived from an EMBL/GenBank/DDBJ whole genome shotgun (WGS) entry which is preliminary data.</text>
</comment>
<dbReference type="SUPFAM" id="SSF53474">
    <property type="entry name" value="alpha/beta-Hydrolases"/>
    <property type="match status" value="1"/>
</dbReference>
<keyword evidence="3" id="KW-1185">Reference proteome</keyword>
<dbReference type="PANTHER" id="PTHR36837:SF4">
    <property type="entry name" value="BLR0908 PROTEIN"/>
    <property type="match status" value="1"/>
</dbReference>
<name>A0ABT0BE08_9SPHN</name>
<evidence type="ECO:0000259" key="1">
    <source>
        <dbReference type="Pfam" id="PF06850"/>
    </source>
</evidence>
<dbReference type="PIRSF" id="PIRSF020818">
    <property type="entry name" value="PHB_depoly_PhaZ"/>
    <property type="match status" value="1"/>
</dbReference>
<evidence type="ECO:0000313" key="2">
    <source>
        <dbReference type="EMBL" id="MCJ2183297.1"/>
    </source>
</evidence>
<dbReference type="InterPro" id="IPR010915">
    <property type="entry name" value="PHB_depoly_PhaZ"/>
</dbReference>
<accession>A0ABT0BE08</accession>
<dbReference type="InterPro" id="IPR051321">
    <property type="entry name" value="PHA/PHB_synthase"/>
</dbReference>